<gene>
    <name evidence="2" type="ORF">EJB05_22385</name>
</gene>
<dbReference type="OrthoDB" id="744797at2759"/>
<feature type="chain" id="PRO_5023875989" description="Pollen Ole e 1 allergen and extensin family protein" evidence="1">
    <location>
        <begin position="23"/>
        <end position="251"/>
    </location>
</feature>
<sequence length="251" mass="27178">MLRRSALAVLLLPVLLLFVASAAEEALPMELYFSPAELARIAGYGEEPVSSVTVSGQVTCELCLRPGSDLLAFELPGTAISNSLDGLNKLEGNESEQAKQDTRVVSSLSNQDYKRRRCNLLWCRVAVGEGSGFVCTDVIGAKVAVICESEGRNQVDSSAFATTDEYGNFTIDLPSQLHATPNLEKACTVKVLQFPVESSCQFAYHTRSTYGLSLSSVEDGIRTYTTGVIRLQHSNISSDKCVNVGNRSQIR</sequence>
<dbReference type="Gramene" id="TVU30748">
    <property type="protein sequence ID" value="TVU30748"/>
    <property type="gene ID" value="EJB05_22385"/>
</dbReference>
<keyword evidence="1" id="KW-0732">Signal</keyword>
<dbReference type="Pfam" id="PF01190">
    <property type="entry name" value="Pollen_Ole_e_1"/>
    <property type="match status" value="1"/>
</dbReference>
<keyword evidence="3" id="KW-1185">Reference proteome</keyword>
<comment type="caution">
    <text evidence="2">The sequence shown here is derived from an EMBL/GenBank/DDBJ whole genome shotgun (WGS) entry which is preliminary data.</text>
</comment>
<evidence type="ECO:0000313" key="3">
    <source>
        <dbReference type="Proteomes" id="UP000324897"/>
    </source>
</evidence>
<dbReference type="Proteomes" id="UP000324897">
    <property type="component" value="Chromosome 1"/>
</dbReference>
<dbReference type="PANTHER" id="PTHR47273:SF6">
    <property type="entry name" value="POLLEN OLE E 1 ALLERGEN AND EXTENSIN FAMILY PROTEIN"/>
    <property type="match status" value="1"/>
</dbReference>
<name>A0A5J9V5G2_9POAL</name>
<proteinExistence type="predicted"/>
<protein>
    <recommendedName>
        <fullName evidence="4">Pollen Ole e 1 allergen and extensin family protein</fullName>
    </recommendedName>
</protein>
<evidence type="ECO:0008006" key="4">
    <source>
        <dbReference type="Google" id="ProtNLM"/>
    </source>
</evidence>
<dbReference type="EMBL" id="RWGY01000011">
    <property type="protein sequence ID" value="TVU30748.1"/>
    <property type="molecule type" value="Genomic_DNA"/>
</dbReference>
<accession>A0A5J9V5G2</accession>
<evidence type="ECO:0000256" key="1">
    <source>
        <dbReference type="SAM" id="SignalP"/>
    </source>
</evidence>
<evidence type="ECO:0000313" key="2">
    <source>
        <dbReference type="EMBL" id="TVU30748.1"/>
    </source>
</evidence>
<organism evidence="2 3">
    <name type="scientific">Eragrostis curvula</name>
    <name type="common">weeping love grass</name>
    <dbReference type="NCBI Taxonomy" id="38414"/>
    <lineage>
        <taxon>Eukaryota</taxon>
        <taxon>Viridiplantae</taxon>
        <taxon>Streptophyta</taxon>
        <taxon>Embryophyta</taxon>
        <taxon>Tracheophyta</taxon>
        <taxon>Spermatophyta</taxon>
        <taxon>Magnoliopsida</taxon>
        <taxon>Liliopsida</taxon>
        <taxon>Poales</taxon>
        <taxon>Poaceae</taxon>
        <taxon>PACMAD clade</taxon>
        <taxon>Chloridoideae</taxon>
        <taxon>Eragrostideae</taxon>
        <taxon>Eragrostidinae</taxon>
        <taxon>Eragrostis</taxon>
    </lineage>
</organism>
<reference evidence="2 3" key="1">
    <citation type="journal article" date="2019" name="Sci. Rep.">
        <title>A high-quality genome of Eragrostis curvula grass provides insights into Poaceae evolution and supports new strategies to enhance forage quality.</title>
        <authorList>
            <person name="Carballo J."/>
            <person name="Santos B.A.C.M."/>
            <person name="Zappacosta D."/>
            <person name="Garbus I."/>
            <person name="Selva J.P."/>
            <person name="Gallo C.A."/>
            <person name="Diaz A."/>
            <person name="Albertini E."/>
            <person name="Caccamo M."/>
            <person name="Echenique V."/>
        </authorList>
    </citation>
    <scope>NUCLEOTIDE SEQUENCE [LARGE SCALE GENOMIC DNA]</scope>
    <source>
        <strain evidence="3">cv. Victoria</strain>
        <tissue evidence="2">Leaf</tissue>
    </source>
</reference>
<dbReference type="AlphaFoldDB" id="A0A5J9V5G2"/>
<dbReference type="PANTHER" id="PTHR47273">
    <property type="entry name" value="EXPRESSED PROTEIN"/>
    <property type="match status" value="1"/>
</dbReference>
<feature type="signal peptide" evidence="1">
    <location>
        <begin position="1"/>
        <end position="22"/>
    </location>
</feature>